<comment type="caution">
    <text evidence="2">The sequence shown here is derived from an EMBL/GenBank/DDBJ whole genome shotgun (WGS) entry which is preliminary data.</text>
</comment>
<feature type="region of interest" description="Disordered" evidence="1">
    <location>
        <begin position="80"/>
        <end position="101"/>
    </location>
</feature>
<dbReference type="Proteomes" id="UP000656042">
    <property type="component" value="Unassembled WGS sequence"/>
</dbReference>
<feature type="compositionally biased region" description="Polar residues" evidence="1">
    <location>
        <begin position="80"/>
        <end position="90"/>
    </location>
</feature>
<dbReference type="EMBL" id="BMMX01000008">
    <property type="protein sequence ID" value="GGK89203.1"/>
    <property type="molecule type" value="Genomic_DNA"/>
</dbReference>
<feature type="compositionally biased region" description="Basic and acidic residues" evidence="1">
    <location>
        <begin position="91"/>
        <end position="101"/>
    </location>
</feature>
<dbReference type="RefSeq" id="WP_189079245.1">
    <property type="nucleotide sequence ID" value="NZ_BMMX01000008.1"/>
</dbReference>
<evidence type="ECO:0000313" key="3">
    <source>
        <dbReference type="Proteomes" id="UP000656042"/>
    </source>
</evidence>
<protein>
    <recommendedName>
        <fullName evidence="4">Head-to-tail adaptor</fullName>
    </recommendedName>
</protein>
<organism evidence="2 3">
    <name type="scientific">Mangrovihabitans endophyticus</name>
    <dbReference type="NCBI Taxonomy" id="1751298"/>
    <lineage>
        <taxon>Bacteria</taxon>
        <taxon>Bacillati</taxon>
        <taxon>Actinomycetota</taxon>
        <taxon>Actinomycetes</taxon>
        <taxon>Micromonosporales</taxon>
        <taxon>Micromonosporaceae</taxon>
        <taxon>Mangrovihabitans</taxon>
    </lineage>
</organism>
<evidence type="ECO:0008006" key="4">
    <source>
        <dbReference type="Google" id="ProtNLM"/>
    </source>
</evidence>
<name>A0A8J3BXR6_9ACTN</name>
<reference evidence="2" key="1">
    <citation type="journal article" date="2014" name="Int. J. Syst. Evol. Microbiol.">
        <title>Complete genome sequence of Corynebacterium casei LMG S-19264T (=DSM 44701T), isolated from a smear-ripened cheese.</title>
        <authorList>
            <consortium name="US DOE Joint Genome Institute (JGI-PGF)"/>
            <person name="Walter F."/>
            <person name="Albersmeier A."/>
            <person name="Kalinowski J."/>
            <person name="Ruckert C."/>
        </authorList>
    </citation>
    <scope>NUCLEOTIDE SEQUENCE</scope>
    <source>
        <strain evidence="2">CGMCC 4.7299</strain>
    </source>
</reference>
<sequence>MADRPTLASDAQLYAKIGYTPAGDEATRATGCLVDASELIRDEAGKTWLNEAGDEVEDVPPRVQRICVAAAYRAFANPEGLSQRSIADSSKSYDRTGREGGEDVYLTDREIRAVRRAAGGSSFAAVTVVSPWSGDES</sequence>
<evidence type="ECO:0000313" key="2">
    <source>
        <dbReference type="EMBL" id="GGK89203.1"/>
    </source>
</evidence>
<evidence type="ECO:0000256" key="1">
    <source>
        <dbReference type="SAM" id="MobiDB-lite"/>
    </source>
</evidence>
<dbReference type="AlphaFoldDB" id="A0A8J3BXR6"/>
<proteinExistence type="predicted"/>
<reference evidence="2" key="2">
    <citation type="submission" date="2020-09" db="EMBL/GenBank/DDBJ databases">
        <authorList>
            <person name="Sun Q."/>
            <person name="Zhou Y."/>
        </authorList>
    </citation>
    <scope>NUCLEOTIDE SEQUENCE</scope>
    <source>
        <strain evidence="2">CGMCC 4.7299</strain>
    </source>
</reference>
<gene>
    <name evidence="2" type="ORF">GCM10012284_24020</name>
</gene>
<accession>A0A8J3BXR6</accession>
<keyword evidence="3" id="KW-1185">Reference proteome</keyword>